<evidence type="ECO:0000313" key="5">
    <source>
        <dbReference type="Proteomes" id="UP000501452"/>
    </source>
</evidence>
<dbReference type="Pfam" id="PF13290">
    <property type="entry name" value="CHB_HEX_C_1"/>
    <property type="match status" value="1"/>
</dbReference>
<organism evidence="4 5">
    <name type="scientific">Rubrobacter tropicus</name>
    <dbReference type="NCBI Taxonomy" id="2653851"/>
    <lineage>
        <taxon>Bacteria</taxon>
        <taxon>Bacillati</taxon>
        <taxon>Actinomycetota</taxon>
        <taxon>Rubrobacteria</taxon>
        <taxon>Rubrobacterales</taxon>
        <taxon>Rubrobacteraceae</taxon>
        <taxon>Rubrobacter</taxon>
    </lineage>
</organism>
<evidence type="ECO:0000313" key="4">
    <source>
        <dbReference type="EMBL" id="QIN84922.1"/>
    </source>
</evidence>
<protein>
    <recommendedName>
        <fullName evidence="3">GH29D-like beta-sandwich domain-containing protein</fullName>
    </recommendedName>
</protein>
<dbReference type="AlphaFoldDB" id="A0A6G8QEP4"/>
<evidence type="ECO:0000259" key="3">
    <source>
        <dbReference type="Pfam" id="PF13290"/>
    </source>
</evidence>
<name>A0A6G8QEP4_9ACTN</name>
<proteinExistence type="predicted"/>
<accession>A0A6G8QEP4</accession>
<keyword evidence="2" id="KW-0732">Signal</keyword>
<dbReference type="Proteomes" id="UP000501452">
    <property type="component" value="Chromosome"/>
</dbReference>
<feature type="signal peptide" evidence="2">
    <location>
        <begin position="1"/>
        <end position="32"/>
    </location>
</feature>
<feature type="chain" id="PRO_5026250701" description="GH29D-like beta-sandwich domain-containing protein" evidence="2">
    <location>
        <begin position="33"/>
        <end position="349"/>
    </location>
</feature>
<feature type="compositionally biased region" description="Basic and acidic residues" evidence="1">
    <location>
        <begin position="329"/>
        <end position="349"/>
    </location>
</feature>
<evidence type="ECO:0000256" key="2">
    <source>
        <dbReference type="SAM" id="SignalP"/>
    </source>
</evidence>
<dbReference type="RefSeq" id="WP_166179589.1">
    <property type="nucleotide sequence ID" value="NZ_CP045119.1"/>
</dbReference>
<feature type="domain" description="GH29D-like beta-sandwich" evidence="3">
    <location>
        <begin position="271"/>
        <end position="326"/>
    </location>
</feature>
<gene>
    <name evidence="4" type="ORF">GBA63_21440</name>
</gene>
<sequence length="349" mass="36988">MTHAQVKAKAAVRILASLMAALVIWTAAPASRAEAGLARVGPVDQNTKFPGWIEDEKGLRLAPCLSPPNCSTTLPEEDRPPSTPDNIGDRVTYWSATASLNTNGGGDASLELATRGGFMPHSKPIDGAQQVLNRIRIRADNLKPGATYEVTHPYGAETFTNVRGGRRGIDFTEDVGCLQAPCGDFATTLNGRVGPWLAWDTAAHNPPAGYVGDPSTPHEVTGSPMTDADGNPQNYFEIEGPNIGGPGVDVVRTALFSVEGKVSGLTAFASPAGGSPGKARSVSLTASDPRAEVFYTTDGTEPTGESTPYTRPLRLEKTTTVKYLALGPPDEKGERERSPVRTETYEIQD</sequence>
<dbReference type="KEGG" id="rub:GBA63_21440"/>
<reference evidence="4 5" key="1">
    <citation type="submission" date="2019-10" db="EMBL/GenBank/DDBJ databases">
        <title>Rubrobacter sp nov SCSIO 52090 isolated from a deep-sea sediment in the South China Sea.</title>
        <authorList>
            <person name="Chen R.W."/>
        </authorList>
    </citation>
    <scope>NUCLEOTIDE SEQUENCE [LARGE SCALE GENOMIC DNA]</scope>
    <source>
        <strain evidence="4 5">SCSIO 52909</strain>
    </source>
</reference>
<dbReference type="EMBL" id="CP045119">
    <property type="protein sequence ID" value="QIN84922.1"/>
    <property type="molecule type" value="Genomic_DNA"/>
</dbReference>
<feature type="region of interest" description="Disordered" evidence="1">
    <location>
        <begin position="326"/>
        <end position="349"/>
    </location>
</feature>
<keyword evidence="5" id="KW-1185">Reference proteome</keyword>
<dbReference type="InterPro" id="IPR059177">
    <property type="entry name" value="GH29D-like_dom"/>
</dbReference>
<evidence type="ECO:0000256" key="1">
    <source>
        <dbReference type="SAM" id="MobiDB-lite"/>
    </source>
</evidence>